<dbReference type="Proteomes" id="UP001442841">
    <property type="component" value="Chromosome"/>
</dbReference>
<evidence type="ECO:0000313" key="3">
    <source>
        <dbReference type="Proteomes" id="UP001442841"/>
    </source>
</evidence>
<dbReference type="SUPFAM" id="SSF46785">
    <property type="entry name" value="Winged helix' DNA-binding domain"/>
    <property type="match status" value="1"/>
</dbReference>
<dbReference type="InterPro" id="IPR036390">
    <property type="entry name" value="WH_DNA-bd_sf"/>
</dbReference>
<feature type="domain" description="Nudix hydrolase" evidence="1">
    <location>
        <begin position="8"/>
        <end position="140"/>
    </location>
</feature>
<evidence type="ECO:0000313" key="2">
    <source>
        <dbReference type="EMBL" id="XAN09410.1"/>
    </source>
</evidence>
<dbReference type="Gene3D" id="1.10.10.10">
    <property type="entry name" value="Winged helix-like DNA-binding domain superfamily/Winged helix DNA-binding domain"/>
    <property type="match status" value="1"/>
</dbReference>
<dbReference type="PANTHER" id="PTHR43736:SF4">
    <property type="entry name" value="SLR1690 PROTEIN"/>
    <property type="match status" value="1"/>
</dbReference>
<keyword evidence="3" id="KW-1185">Reference proteome</keyword>
<dbReference type="PANTHER" id="PTHR43736">
    <property type="entry name" value="ADP-RIBOSE PYROPHOSPHATASE"/>
    <property type="match status" value="1"/>
</dbReference>
<dbReference type="Gene3D" id="3.90.79.10">
    <property type="entry name" value="Nucleoside Triphosphate Pyrophosphohydrolase"/>
    <property type="match status" value="1"/>
</dbReference>
<dbReference type="Pfam" id="PF00293">
    <property type="entry name" value="NUDIX"/>
    <property type="match status" value="1"/>
</dbReference>
<dbReference type="InterPro" id="IPR000086">
    <property type="entry name" value="NUDIX_hydrolase_dom"/>
</dbReference>
<dbReference type="SUPFAM" id="SSF55811">
    <property type="entry name" value="Nudix"/>
    <property type="match status" value="1"/>
</dbReference>
<sequence length="231" mass="25529">MGGEVARYRHEALAVILQVRDYSFGPALAVLAWRRRRPPFAGDWALPSGPVGPSEAIGASVRRLLAAKVDLGEIAHLEQLRTLSAPDRDPSQRTIATAYLGLVPATSRPDLPDHAEWLPIDRLPTMAFDHAYVVDEGVARMRAKLSYTNIAFALAPEEFTLAELRDIYAGALDQDVAVTNLQRILLRRGQLAPTEGYAEPGEHGGRPARLYRFTTRELEITDPFAVLRPSR</sequence>
<dbReference type="InterPro" id="IPR036388">
    <property type="entry name" value="WH-like_DNA-bd_sf"/>
</dbReference>
<dbReference type="RefSeq" id="WP_425310853.1">
    <property type="nucleotide sequence ID" value="NZ_CP154795.1"/>
</dbReference>
<dbReference type="EMBL" id="CP154795">
    <property type="protein sequence ID" value="XAN09410.1"/>
    <property type="molecule type" value="Genomic_DNA"/>
</dbReference>
<dbReference type="InterPro" id="IPR054105">
    <property type="entry name" value="WHD_NrtR"/>
</dbReference>
<dbReference type="CDD" id="cd18873">
    <property type="entry name" value="NUDIX_NadM_like"/>
    <property type="match status" value="1"/>
</dbReference>
<reference evidence="2 3" key="1">
    <citation type="submission" date="2024-04" db="EMBL/GenBank/DDBJ databases">
        <title>Isolation of an actinomycete strain from pig manure.</title>
        <authorList>
            <person name="Gong T."/>
            <person name="Yu Z."/>
            <person name="An M."/>
            <person name="Wei C."/>
            <person name="Yang W."/>
            <person name="Liu L."/>
        </authorList>
    </citation>
    <scope>NUCLEOTIDE SEQUENCE [LARGE SCALE GENOMIC DNA]</scope>
    <source>
        <strain evidence="2 3">ZF39</strain>
    </source>
</reference>
<dbReference type="PROSITE" id="PS51462">
    <property type="entry name" value="NUDIX"/>
    <property type="match status" value="1"/>
</dbReference>
<accession>A0ABZ3FW58</accession>
<evidence type="ECO:0000259" key="1">
    <source>
        <dbReference type="PROSITE" id="PS51462"/>
    </source>
</evidence>
<proteinExistence type="predicted"/>
<dbReference type="InterPro" id="IPR015797">
    <property type="entry name" value="NUDIX_hydrolase-like_dom_sf"/>
</dbReference>
<organism evidence="2 3">
    <name type="scientific">Ammonicoccus fulvus</name>
    <dbReference type="NCBI Taxonomy" id="3138240"/>
    <lineage>
        <taxon>Bacteria</taxon>
        <taxon>Bacillati</taxon>
        <taxon>Actinomycetota</taxon>
        <taxon>Actinomycetes</taxon>
        <taxon>Propionibacteriales</taxon>
        <taxon>Propionibacteriaceae</taxon>
        <taxon>Ammonicoccus</taxon>
    </lineage>
</organism>
<gene>
    <name evidence="2" type="ORF">AADG42_07435</name>
</gene>
<dbReference type="Pfam" id="PF21906">
    <property type="entry name" value="WHD_NrtR"/>
    <property type="match status" value="1"/>
</dbReference>
<protein>
    <submittedName>
        <fullName evidence="2">NUDIX domain-containing protein</fullName>
    </submittedName>
</protein>
<name>A0ABZ3FW58_9ACTN</name>